<dbReference type="GO" id="GO:0005634">
    <property type="term" value="C:nucleus"/>
    <property type="evidence" value="ECO:0007669"/>
    <property type="project" value="TreeGrafter"/>
</dbReference>
<name>A0AAN6T349_9PEZI</name>
<dbReference type="Proteomes" id="UP001305647">
    <property type="component" value="Unassembled WGS sequence"/>
</dbReference>
<reference evidence="1" key="2">
    <citation type="submission" date="2023-05" db="EMBL/GenBank/DDBJ databases">
        <authorList>
            <consortium name="Lawrence Berkeley National Laboratory"/>
            <person name="Steindorff A."/>
            <person name="Hensen N."/>
            <person name="Bonometti L."/>
            <person name="Westerberg I."/>
            <person name="Brannstrom I.O."/>
            <person name="Guillou S."/>
            <person name="Cros-Aarteil S."/>
            <person name="Calhoun S."/>
            <person name="Haridas S."/>
            <person name="Kuo A."/>
            <person name="Mondo S."/>
            <person name="Pangilinan J."/>
            <person name="Riley R."/>
            <person name="Labutti K."/>
            <person name="Andreopoulos B."/>
            <person name="Lipzen A."/>
            <person name="Chen C."/>
            <person name="Yanf M."/>
            <person name="Daum C."/>
            <person name="Ng V."/>
            <person name="Clum A."/>
            <person name="Ohm R."/>
            <person name="Martin F."/>
            <person name="Silar P."/>
            <person name="Natvig D."/>
            <person name="Lalanne C."/>
            <person name="Gautier V."/>
            <person name="Ament-Velasquez S.L."/>
            <person name="Kruys A."/>
            <person name="Hutchinson M.I."/>
            <person name="Powell A.J."/>
            <person name="Barry K."/>
            <person name="Miller A.N."/>
            <person name="Grigoriev I.V."/>
            <person name="Debuchy R."/>
            <person name="Gladieux P."/>
            <person name="Thoren M.H."/>
            <person name="Johannesson H."/>
        </authorList>
    </citation>
    <scope>NUCLEOTIDE SEQUENCE</scope>
    <source>
        <strain evidence="1">CBS 757.83</strain>
    </source>
</reference>
<organism evidence="1 2">
    <name type="scientific">Parathielavia hyrcaniae</name>
    <dbReference type="NCBI Taxonomy" id="113614"/>
    <lineage>
        <taxon>Eukaryota</taxon>
        <taxon>Fungi</taxon>
        <taxon>Dikarya</taxon>
        <taxon>Ascomycota</taxon>
        <taxon>Pezizomycotina</taxon>
        <taxon>Sordariomycetes</taxon>
        <taxon>Sordariomycetidae</taxon>
        <taxon>Sordariales</taxon>
        <taxon>Chaetomiaceae</taxon>
        <taxon>Parathielavia</taxon>
    </lineage>
</organism>
<sequence>MSASNVALLYAELLANIRQISLAASLPTPCDASTQAALSADGKTIQLKHGSSSLHLTLPARASLGATLLPIQDQQKGRKSLSWRLPLDATSLSTSHPVDSTPWSATDLDASSDVACRQCRAVVVPPGAVKSWKDLPSENWAEMMEFWHCHKPDHKHGEGPGEEPGKAEDKTLAARGYGASSAISAQEGVGFVDLTTLLFAESDCQNVTLGFFNFRAAAVTLLKWQAACASASGAVPDIPQCLAATLVSTISRSGAAKSLITPIPETIRAGQEHGVAQDAIHIWVLNSSIVYSSSGSPRIKPAIKLLYRPINLDEADTMLEAVTCDAQEIDLPAQAIGEVVRHLEESNALLPPAERLFKDWRVGLLTRWDFQA</sequence>
<evidence type="ECO:0008006" key="3">
    <source>
        <dbReference type="Google" id="ProtNLM"/>
    </source>
</evidence>
<protein>
    <recommendedName>
        <fullName evidence="3">Ubiquitin-conjugating enzyme E2-binding protein</fullName>
    </recommendedName>
</protein>
<evidence type="ECO:0000313" key="1">
    <source>
        <dbReference type="EMBL" id="KAK4103063.1"/>
    </source>
</evidence>
<dbReference type="GO" id="GO:0031624">
    <property type="term" value="F:ubiquitin conjugating enzyme binding"/>
    <property type="evidence" value="ECO:0007669"/>
    <property type="project" value="TreeGrafter"/>
</dbReference>
<dbReference type="EMBL" id="MU863629">
    <property type="protein sequence ID" value="KAK4103063.1"/>
    <property type="molecule type" value="Genomic_DNA"/>
</dbReference>
<dbReference type="Pfam" id="PF09814">
    <property type="entry name" value="HECT_2"/>
    <property type="match status" value="1"/>
</dbReference>
<dbReference type="GO" id="GO:0030332">
    <property type="term" value="F:cyclin binding"/>
    <property type="evidence" value="ECO:0007669"/>
    <property type="project" value="TreeGrafter"/>
</dbReference>
<dbReference type="GO" id="GO:0051865">
    <property type="term" value="P:protein autoubiquitination"/>
    <property type="evidence" value="ECO:0007669"/>
    <property type="project" value="TreeGrafter"/>
</dbReference>
<comment type="caution">
    <text evidence="1">The sequence shown here is derived from an EMBL/GenBank/DDBJ whole genome shotgun (WGS) entry which is preliminary data.</text>
</comment>
<dbReference type="InterPro" id="IPR019193">
    <property type="entry name" value="UBQ-conj_enz_E2-bd_prot"/>
</dbReference>
<reference evidence="1" key="1">
    <citation type="journal article" date="2023" name="Mol. Phylogenet. Evol.">
        <title>Genome-scale phylogeny and comparative genomics of the fungal order Sordariales.</title>
        <authorList>
            <person name="Hensen N."/>
            <person name="Bonometti L."/>
            <person name="Westerberg I."/>
            <person name="Brannstrom I.O."/>
            <person name="Guillou S."/>
            <person name="Cros-Aarteil S."/>
            <person name="Calhoun S."/>
            <person name="Haridas S."/>
            <person name="Kuo A."/>
            <person name="Mondo S."/>
            <person name="Pangilinan J."/>
            <person name="Riley R."/>
            <person name="LaButti K."/>
            <person name="Andreopoulos B."/>
            <person name="Lipzen A."/>
            <person name="Chen C."/>
            <person name="Yan M."/>
            <person name="Daum C."/>
            <person name="Ng V."/>
            <person name="Clum A."/>
            <person name="Steindorff A."/>
            <person name="Ohm R.A."/>
            <person name="Martin F."/>
            <person name="Silar P."/>
            <person name="Natvig D.O."/>
            <person name="Lalanne C."/>
            <person name="Gautier V."/>
            <person name="Ament-Velasquez S.L."/>
            <person name="Kruys A."/>
            <person name="Hutchinson M.I."/>
            <person name="Powell A.J."/>
            <person name="Barry K."/>
            <person name="Miller A.N."/>
            <person name="Grigoriev I.V."/>
            <person name="Debuchy R."/>
            <person name="Gladieux P."/>
            <person name="Hiltunen Thoren M."/>
            <person name="Johannesson H."/>
        </authorList>
    </citation>
    <scope>NUCLEOTIDE SEQUENCE</scope>
    <source>
        <strain evidence="1">CBS 757.83</strain>
    </source>
</reference>
<proteinExistence type="predicted"/>
<dbReference type="PANTHER" id="PTHR31531">
    <property type="entry name" value="E3 UBIQUITIN-PROTEIN LIGASE E3D FAMILY MEMBER"/>
    <property type="match status" value="1"/>
</dbReference>
<evidence type="ECO:0000313" key="2">
    <source>
        <dbReference type="Proteomes" id="UP001305647"/>
    </source>
</evidence>
<keyword evidence="2" id="KW-1185">Reference proteome</keyword>
<dbReference type="PANTHER" id="PTHR31531:SF2">
    <property type="entry name" value="E3 UBIQUITIN-PROTEIN LIGASE E3D"/>
    <property type="match status" value="1"/>
</dbReference>
<dbReference type="GO" id="GO:0005829">
    <property type="term" value="C:cytosol"/>
    <property type="evidence" value="ECO:0007669"/>
    <property type="project" value="TreeGrafter"/>
</dbReference>
<dbReference type="GO" id="GO:0000209">
    <property type="term" value="P:protein polyubiquitination"/>
    <property type="evidence" value="ECO:0007669"/>
    <property type="project" value="TreeGrafter"/>
</dbReference>
<dbReference type="GO" id="GO:0061630">
    <property type="term" value="F:ubiquitin protein ligase activity"/>
    <property type="evidence" value="ECO:0007669"/>
    <property type="project" value="TreeGrafter"/>
</dbReference>
<dbReference type="GO" id="GO:0000151">
    <property type="term" value="C:ubiquitin ligase complex"/>
    <property type="evidence" value="ECO:0007669"/>
    <property type="project" value="TreeGrafter"/>
</dbReference>
<dbReference type="GO" id="GO:0006513">
    <property type="term" value="P:protein monoubiquitination"/>
    <property type="evidence" value="ECO:0007669"/>
    <property type="project" value="TreeGrafter"/>
</dbReference>
<gene>
    <name evidence="1" type="ORF">N658DRAFT_422334</name>
</gene>
<dbReference type="AlphaFoldDB" id="A0AAN6T349"/>
<dbReference type="GO" id="GO:0043161">
    <property type="term" value="P:proteasome-mediated ubiquitin-dependent protein catabolic process"/>
    <property type="evidence" value="ECO:0007669"/>
    <property type="project" value="TreeGrafter"/>
</dbReference>
<accession>A0AAN6T349</accession>